<dbReference type="SMART" id="SM00360">
    <property type="entry name" value="RRM"/>
    <property type="match status" value="1"/>
</dbReference>
<dbReference type="InterPro" id="IPR035979">
    <property type="entry name" value="RBD_domain_sf"/>
</dbReference>
<name>A0A553MXR0_9TELE</name>
<keyword evidence="1" id="KW-0694">RNA-binding</keyword>
<evidence type="ECO:0000256" key="2">
    <source>
        <dbReference type="SAM" id="Coils"/>
    </source>
</evidence>
<evidence type="ECO:0000256" key="1">
    <source>
        <dbReference type="PROSITE-ProRule" id="PRU00176"/>
    </source>
</evidence>
<accession>A0A553MXR0</accession>
<comment type="caution">
    <text evidence="4">The sequence shown here is derived from an EMBL/GenBank/DDBJ whole genome shotgun (WGS) entry which is preliminary data.</text>
</comment>
<sequence>MSRFTSDSSSLDHVAVFGWFERIIQNLKYCVRSLRAYLDVQDSLGPWTGSDHRVNSPSAKLKQGHEDHLERMMCLRQQHRFQGYVGSSMFYKFHEAESVRCLHHAVLRMRCMKHVGRGSSVPEAQVNLIIICREKLGIYCCIIGQVFHGGSFTADSKSDKGDVCLIRIVCDGLEEEICVTHCQFDGRLLGQLIFSKVKGFSDVRGTNPDQRQWLVVMTSDYLQYTLLCFSSHASELTREEQADDICSLRAEQSHISIPVTDPGAWATAMNNLGIVPMGLTGQQLVPDSICIQGFDPSLGIITPIPPVMPGIGLVPPHPVSAELPVIKEIIHCKSCTLFPQNPNLPPPSTRERPPGCKTVFVGGLPENATEEIIKEVFDQCGEIVALRKSKKNFCHIRFIEEFMVDKALYLSAVCPVEIGINQRRYRESSAFLSNNLVLNLTEIALMCTSRDAEQNVATATCRVKKCYRMRIGSSTDKKDSGRIHVDFAQARDDLYEWECKQRVLAREERHRRKIQDSCLRPPSPPPIMHYSEHEAALLAEKLKGKLSHRPCCHDLIQPLKNRFVIINVVQTEIEDLWKKQRFYAGNKGRIGYGDLDSQFLLTPDSRLPLPDEQTQLLFTLIELILRPPPHIIQLFFQFHPGPQGAAYWRLGKATVDGSAAQLGEEQGELLTPKPRSNTEDEIGTIVPITGMGFCAEAAIGSTVFRKEQEGDLDRFDSRTLKETSDGYDNKFSEATAVLFSWVDRGEVNRRTANHFYSMIQSANSHVRRLMSEKAQHEEEMELAKEHFKNSLLAILTQCKIP</sequence>
<dbReference type="SUPFAM" id="SSF54928">
    <property type="entry name" value="RNA-binding domain, RBD"/>
    <property type="match status" value="1"/>
</dbReference>
<organism evidence="4 5">
    <name type="scientific">Danionella cerebrum</name>
    <dbReference type="NCBI Taxonomy" id="2873325"/>
    <lineage>
        <taxon>Eukaryota</taxon>
        <taxon>Metazoa</taxon>
        <taxon>Chordata</taxon>
        <taxon>Craniata</taxon>
        <taxon>Vertebrata</taxon>
        <taxon>Euteleostomi</taxon>
        <taxon>Actinopterygii</taxon>
        <taxon>Neopterygii</taxon>
        <taxon>Teleostei</taxon>
        <taxon>Ostariophysi</taxon>
        <taxon>Cypriniformes</taxon>
        <taxon>Danionidae</taxon>
        <taxon>Danioninae</taxon>
        <taxon>Danionella</taxon>
    </lineage>
</organism>
<dbReference type="PANTHER" id="PTHR16001:SF6">
    <property type="entry name" value="ECTO-NOX DISULFIDE-THIOL EXCHANGER 1"/>
    <property type="match status" value="1"/>
</dbReference>
<dbReference type="InterPro" id="IPR012677">
    <property type="entry name" value="Nucleotide-bd_a/b_plait_sf"/>
</dbReference>
<dbReference type="PROSITE" id="PS50102">
    <property type="entry name" value="RRM"/>
    <property type="match status" value="1"/>
</dbReference>
<dbReference type="InterPro" id="IPR000504">
    <property type="entry name" value="RRM_dom"/>
</dbReference>
<dbReference type="Gene3D" id="3.30.70.330">
    <property type="match status" value="1"/>
</dbReference>
<evidence type="ECO:0000259" key="3">
    <source>
        <dbReference type="PROSITE" id="PS50102"/>
    </source>
</evidence>
<evidence type="ECO:0000313" key="5">
    <source>
        <dbReference type="Proteomes" id="UP000316079"/>
    </source>
</evidence>
<dbReference type="GO" id="GO:0007624">
    <property type="term" value="P:ultradian rhythm"/>
    <property type="evidence" value="ECO:0007669"/>
    <property type="project" value="InterPro"/>
</dbReference>
<proteinExistence type="predicted"/>
<dbReference type="Proteomes" id="UP000316079">
    <property type="component" value="Unassembled WGS sequence"/>
</dbReference>
<dbReference type="OrthoDB" id="10039782at2759"/>
<dbReference type="PANTHER" id="PTHR16001">
    <property type="entry name" value="ECTO-NOX DISULFIDE-THIOL EXCHANGER"/>
    <property type="match status" value="1"/>
</dbReference>
<dbReference type="GO" id="GO:0003954">
    <property type="term" value="F:NADH dehydrogenase activity"/>
    <property type="evidence" value="ECO:0007669"/>
    <property type="project" value="TreeGrafter"/>
</dbReference>
<dbReference type="GO" id="GO:0003723">
    <property type="term" value="F:RNA binding"/>
    <property type="evidence" value="ECO:0007669"/>
    <property type="project" value="UniProtKB-UniRule"/>
</dbReference>
<keyword evidence="2" id="KW-0175">Coiled coil</keyword>
<dbReference type="Pfam" id="PF00076">
    <property type="entry name" value="RRM_1"/>
    <property type="match status" value="1"/>
</dbReference>
<feature type="domain" description="RRM" evidence="3">
    <location>
        <begin position="357"/>
        <end position="443"/>
    </location>
</feature>
<evidence type="ECO:0000313" key="4">
    <source>
        <dbReference type="EMBL" id="TRY57969.1"/>
    </source>
</evidence>
<dbReference type="GO" id="GO:0003756">
    <property type="term" value="F:protein disulfide isomerase activity"/>
    <property type="evidence" value="ECO:0007669"/>
    <property type="project" value="TreeGrafter"/>
</dbReference>
<dbReference type="InterPro" id="IPR038876">
    <property type="entry name" value="ENOX"/>
</dbReference>
<dbReference type="AlphaFoldDB" id="A0A553MXR0"/>
<feature type="coiled-coil region" evidence="2">
    <location>
        <begin position="759"/>
        <end position="786"/>
    </location>
</feature>
<reference evidence="4 5" key="1">
    <citation type="journal article" date="2019" name="Sci. Data">
        <title>Hybrid genome assembly and annotation of Danionella translucida.</title>
        <authorList>
            <person name="Kadobianskyi M."/>
            <person name="Schulze L."/>
            <person name="Schuelke M."/>
            <person name="Judkewitz B."/>
        </authorList>
    </citation>
    <scope>NUCLEOTIDE SEQUENCE [LARGE SCALE GENOMIC DNA]</scope>
    <source>
        <strain evidence="4 5">Bolton</strain>
    </source>
</reference>
<keyword evidence="5" id="KW-1185">Reference proteome</keyword>
<protein>
    <recommendedName>
        <fullName evidence="3">RRM domain-containing protein</fullName>
    </recommendedName>
</protein>
<dbReference type="GO" id="GO:0009897">
    <property type="term" value="C:external side of plasma membrane"/>
    <property type="evidence" value="ECO:0007669"/>
    <property type="project" value="InterPro"/>
</dbReference>
<dbReference type="EMBL" id="SRMA01027217">
    <property type="protein sequence ID" value="TRY57969.1"/>
    <property type="molecule type" value="Genomic_DNA"/>
</dbReference>
<gene>
    <name evidence="4" type="ORF">DNTS_030960</name>
</gene>